<organism evidence="1">
    <name type="scientific">Rhizophora mucronata</name>
    <name type="common">Asiatic mangrove</name>
    <dbReference type="NCBI Taxonomy" id="61149"/>
    <lineage>
        <taxon>Eukaryota</taxon>
        <taxon>Viridiplantae</taxon>
        <taxon>Streptophyta</taxon>
        <taxon>Embryophyta</taxon>
        <taxon>Tracheophyta</taxon>
        <taxon>Spermatophyta</taxon>
        <taxon>Magnoliopsida</taxon>
        <taxon>eudicotyledons</taxon>
        <taxon>Gunneridae</taxon>
        <taxon>Pentapetalae</taxon>
        <taxon>rosids</taxon>
        <taxon>fabids</taxon>
        <taxon>Malpighiales</taxon>
        <taxon>Rhizophoraceae</taxon>
        <taxon>Rhizophora</taxon>
    </lineage>
</organism>
<reference evidence="1" key="1">
    <citation type="submission" date="2018-02" db="EMBL/GenBank/DDBJ databases">
        <title>Rhizophora mucronata_Transcriptome.</title>
        <authorList>
            <person name="Meera S.P."/>
            <person name="Sreeshan A."/>
            <person name="Augustine A."/>
        </authorList>
    </citation>
    <scope>NUCLEOTIDE SEQUENCE</scope>
    <source>
        <tissue evidence="1">Leaf</tissue>
    </source>
</reference>
<name>A0A2P2NKG0_RHIMU</name>
<evidence type="ECO:0000313" key="1">
    <source>
        <dbReference type="EMBL" id="MBX42966.1"/>
    </source>
</evidence>
<dbReference type="EMBL" id="GGEC01062482">
    <property type="protein sequence ID" value="MBX42966.1"/>
    <property type="molecule type" value="Transcribed_RNA"/>
</dbReference>
<accession>A0A2P2NKG0</accession>
<sequence>MCVTAWQIAQRMDRAPGGSCSGVRQREQLTSMYMVRFFPLG</sequence>
<protein>
    <submittedName>
        <fullName evidence="1">Metacaspase 2</fullName>
    </submittedName>
</protein>
<dbReference type="AlphaFoldDB" id="A0A2P2NKG0"/>
<proteinExistence type="predicted"/>